<dbReference type="AlphaFoldDB" id="A0A2W0HHC9"/>
<dbReference type="Proteomes" id="UP000248066">
    <property type="component" value="Unassembled WGS sequence"/>
</dbReference>
<keyword evidence="3" id="KW-1185">Reference proteome</keyword>
<accession>A0A2W0HHC9</accession>
<reference evidence="2 3" key="1">
    <citation type="submission" date="2017-10" db="EMBL/GenBank/DDBJ databases">
        <title>Bacillus sp. nov., a halophilic bacterium isolated from a Yangshapao Lake.</title>
        <authorList>
            <person name="Wang H."/>
        </authorList>
    </citation>
    <scope>NUCLEOTIDE SEQUENCE [LARGE SCALE GENOMIC DNA]</scope>
    <source>
        <strain evidence="2 3">YSP-3</strain>
    </source>
</reference>
<proteinExistence type="predicted"/>
<dbReference type="Pfam" id="PF08241">
    <property type="entry name" value="Methyltransf_11"/>
    <property type="match status" value="1"/>
</dbReference>
<dbReference type="PANTHER" id="PTHR43591">
    <property type="entry name" value="METHYLTRANSFERASE"/>
    <property type="match status" value="1"/>
</dbReference>
<evidence type="ECO:0000259" key="1">
    <source>
        <dbReference type="Pfam" id="PF08241"/>
    </source>
</evidence>
<dbReference type="OrthoDB" id="9784101at2"/>
<protein>
    <submittedName>
        <fullName evidence="2">SAM-dependent methyltransferase</fullName>
    </submittedName>
</protein>
<keyword evidence="2" id="KW-0808">Transferase</keyword>
<dbReference type="SUPFAM" id="SSF53335">
    <property type="entry name" value="S-adenosyl-L-methionine-dependent methyltransferases"/>
    <property type="match status" value="1"/>
</dbReference>
<gene>
    <name evidence="2" type="ORF">CR205_14240</name>
</gene>
<comment type="caution">
    <text evidence="2">The sequence shown here is derived from an EMBL/GenBank/DDBJ whole genome shotgun (WGS) entry which is preliminary data.</text>
</comment>
<dbReference type="InterPro" id="IPR029063">
    <property type="entry name" value="SAM-dependent_MTases_sf"/>
</dbReference>
<dbReference type="RefSeq" id="WP_110520775.1">
    <property type="nucleotide sequence ID" value="NZ_PDOF01000002.1"/>
</dbReference>
<keyword evidence="2" id="KW-0489">Methyltransferase</keyword>
<organism evidence="2 3">
    <name type="scientific">Alteribacter lacisalsi</name>
    <dbReference type="NCBI Taxonomy" id="2045244"/>
    <lineage>
        <taxon>Bacteria</taxon>
        <taxon>Bacillati</taxon>
        <taxon>Bacillota</taxon>
        <taxon>Bacilli</taxon>
        <taxon>Bacillales</taxon>
        <taxon>Bacillaceae</taxon>
        <taxon>Alteribacter</taxon>
    </lineage>
</organism>
<dbReference type="PANTHER" id="PTHR43591:SF24">
    <property type="entry name" value="2-METHOXY-6-POLYPRENYL-1,4-BENZOQUINOL METHYLASE, MITOCHONDRIAL"/>
    <property type="match status" value="1"/>
</dbReference>
<evidence type="ECO:0000313" key="3">
    <source>
        <dbReference type="Proteomes" id="UP000248066"/>
    </source>
</evidence>
<name>A0A2W0HHC9_9BACI</name>
<feature type="domain" description="Methyltransferase type 11" evidence="1">
    <location>
        <begin position="46"/>
        <end position="141"/>
    </location>
</feature>
<dbReference type="Gene3D" id="3.40.50.150">
    <property type="entry name" value="Vaccinia Virus protein VP39"/>
    <property type="match status" value="1"/>
</dbReference>
<evidence type="ECO:0000313" key="2">
    <source>
        <dbReference type="EMBL" id="PYZ96835.1"/>
    </source>
</evidence>
<dbReference type="GO" id="GO:0008757">
    <property type="term" value="F:S-adenosylmethionine-dependent methyltransferase activity"/>
    <property type="evidence" value="ECO:0007669"/>
    <property type="project" value="InterPro"/>
</dbReference>
<sequence length="192" mass="21210">MTRAMSGERFDPAKADRLLSAERRELIDPEWITGLVELGTDEAAADLGAGNGFFTMPLAEKTTNDVYAVDIEAEMLGMLGVRMMEAGHEHVGLIEADLEDVPLADECVNGIVAGFVVHEASDRMKAFGEMKRLLKPGGKAAVAEWKKESFTMGPPEHERLDEELVSREMTEAGFRNVNILRKERIYVVTGEK</sequence>
<dbReference type="InterPro" id="IPR013216">
    <property type="entry name" value="Methyltransf_11"/>
</dbReference>
<dbReference type="GO" id="GO:0032259">
    <property type="term" value="P:methylation"/>
    <property type="evidence" value="ECO:0007669"/>
    <property type="project" value="UniProtKB-KW"/>
</dbReference>
<dbReference type="CDD" id="cd02440">
    <property type="entry name" value="AdoMet_MTases"/>
    <property type="match status" value="1"/>
</dbReference>
<dbReference type="EMBL" id="PDOF01000002">
    <property type="protein sequence ID" value="PYZ96835.1"/>
    <property type="molecule type" value="Genomic_DNA"/>
</dbReference>